<dbReference type="InterPro" id="IPR023210">
    <property type="entry name" value="NADP_OxRdtase_dom"/>
</dbReference>
<evidence type="ECO:0000313" key="3">
    <source>
        <dbReference type="EMBL" id="TMV08907.1"/>
    </source>
</evidence>
<evidence type="ECO:0000313" key="4">
    <source>
        <dbReference type="Proteomes" id="UP001193035"/>
    </source>
</evidence>
<name>A0ABY2X1U2_9RHOB</name>
<sequence>MKMKPLGRTGMMVSELCLGTMTFGTQTPETEAHAQMDMALAAGINFVDTAEMYPVNPVSKETVGRTEEIVGTWNAANPARRGDYILATKHSGAGFMHARGGAPISGKTIPEAVEGSLRRLRTEYIDLYQFHWPNRGSYMFRQNWNYDPSSQDRAATLANMEECLDALQRQVDKGNIRAFGLSNESAWGTAQWLRIAEERGLPRVASVQNEYSLLCRLYDLDMSELSVNEDVGLMAFSPLAAGFLTGKYQGDKVPDGSRMSFVPEMGGRKTLRVFNAVEAYLDIAGRHGLDPVHMALAWCNTRPFMMSAIFGATTRPQLEHILHGADLDLSPEVLTEIGAAHRAHPMPY</sequence>
<dbReference type="Proteomes" id="UP001193035">
    <property type="component" value="Unassembled WGS sequence"/>
</dbReference>
<gene>
    <name evidence="3" type="ORF">FGK63_07245</name>
</gene>
<protein>
    <submittedName>
        <fullName evidence="3">Aldo/keto reductase</fullName>
    </submittedName>
</protein>
<feature type="domain" description="NADP-dependent oxidoreductase" evidence="2">
    <location>
        <begin position="15"/>
        <end position="339"/>
    </location>
</feature>
<proteinExistence type="predicted"/>
<dbReference type="PANTHER" id="PTHR43364">
    <property type="entry name" value="NADH-SPECIFIC METHYLGLYOXAL REDUCTASE-RELATED"/>
    <property type="match status" value="1"/>
</dbReference>
<accession>A0ABY2X1U2</accession>
<dbReference type="Gene3D" id="3.20.20.100">
    <property type="entry name" value="NADP-dependent oxidoreductase domain"/>
    <property type="match status" value="1"/>
</dbReference>
<dbReference type="Pfam" id="PF00248">
    <property type="entry name" value="Aldo_ket_red"/>
    <property type="match status" value="1"/>
</dbReference>
<dbReference type="SUPFAM" id="SSF51430">
    <property type="entry name" value="NAD(P)-linked oxidoreductase"/>
    <property type="match status" value="1"/>
</dbReference>
<dbReference type="CDD" id="cd19094">
    <property type="entry name" value="AKR_Tas-like"/>
    <property type="match status" value="1"/>
</dbReference>
<dbReference type="PANTHER" id="PTHR43364:SF4">
    <property type="entry name" value="NAD(P)-LINKED OXIDOREDUCTASE SUPERFAMILY PROTEIN"/>
    <property type="match status" value="1"/>
</dbReference>
<dbReference type="InterPro" id="IPR036812">
    <property type="entry name" value="NAD(P)_OxRdtase_dom_sf"/>
</dbReference>
<comment type="caution">
    <text evidence="3">The sequence shown here is derived from an EMBL/GenBank/DDBJ whole genome shotgun (WGS) entry which is preliminary data.</text>
</comment>
<dbReference type="RefSeq" id="WP_138840936.1">
    <property type="nucleotide sequence ID" value="NZ_VCPD01000002.1"/>
</dbReference>
<keyword evidence="1" id="KW-0560">Oxidoreductase</keyword>
<evidence type="ECO:0000256" key="1">
    <source>
        <dbReference type="ARBA" id="ARBA00023002"/>
    </source>
</evidence>
<reference evidence="3 4" key="1">
    <citation type="submission" date="2019-05" db="EMBL/GenBank/DDBJ databases">
        <title>Ruegeria sp. nov., isolated from tidal flat.</title>
        <authorList>
            <person name="Kim W."/>
        </authorList>
    </citation>
    <scope>NUCLEOTIDE SEQUENCE [LARGE SCALE GENOMIC DNA]</scope>
    <source>
        <strain evidence="3 4">CAU 1488</strain>
    </source>
</reference>
<dbReference type="InterPro" id="IPR050523">
    <property type="entry name" value="AKR_Detox_Biosynth"/>
</dbReference>
<keyword evidence="4" id="KW-1185">Reference proteome</keyword>
<dbReference type="EMBL" id="VCPD01000002">
    <property type="protein sequence ID" value="TMV08907.1"/>
    <property type="molecule type" value="Genomic_DNA"/>
</dbReference>
<evidence type="ECO:0000259" key="2">
    <source>
        <dbReference type="Pfam" id="PF00248"/>
    </source>
</evidence>
<organism evidence="3 4">
    <name type="scientific">Ruegeria sediminis</name>
    <dbReference type="NCBI Taxonomy" id="2583820"/>
    <lineage>
        <taxon>Bacteria</taxon>
        <taxon>Pseudomonadati</taxon>
        <taxon>Pseudomonadota</taxon>
        <taxon>Alphaproteobacteria</taxon>
        <taxon>Rhodobacterales</taxon>
        <taxon>Roseobacteraceae</taxon>
        <taxon>Ruegeria</taxon>
    </lineage>
</organism>